<feature type="compositionally biased region" description="Polar residues" evidence="4">
    <location>
        <begin position="156"/>
        <end position="198"/>
    </location>
</feature>
<protein>
    <recommendedName>
        <fullName evidence="5">Flagellar hook-length control protein-like C-terminal domain-containing protein</fullName>
    </recommendedName>
</protein>
<sequence length="417" mass="43596">MSASSPTLPGLSAGVDFSALSQGDAPLNQQLASSSSEFGPLLQQAVGALGDASVITPEGLEALPQPLQALPQEGKLLPLLQQVLDVAAAEGTDARTVLQEISAKLKTLLTDKDLEPEQAVATAIQQFIDENPQIAASVDPRLLRSLSGDITRVPTGDTSARPQAGESQQPLTATSPATDTGLSESAAHSTQRTLAGQSKPASDFLPVVPVQQKASLDEAAAMFSRLMSEARSAGTPELLSRADNLLTTLGSMTPTPPAAVAAQPSPALHNITLNVPLNQAGWDKALGERVQWMIGQGIQRANIKLNPAHLGPMEIRIQVQNDQASVQFTSVHGVVRDAVEAALPRLRDMFDNAGVDLTDVDVSGQPFAEQQQAATDGQGGSGDAGRNALFGAQEEADTLLETPVYPLPERGRLDLFA</sequence>
<dbReference type="Gene3D" id="3.30.750.140">
    <property type="match status" value="1"/>
</dbReference>
<dbReference type="PRINTS" id="PR01007">
    <property type="entry name" value="FLGHOOKFLIK"/>
</dbReference>
<dbReference type="InterPro" id="IPR038610">
    <property type="entry name" value="FliK-like_C_sf"/>
</dbReference>
<feature type="region of interest" description="Disordered" evidence="4">
    <location>
        <begin position="147"/>
        <end position="198"/>
    </location>
</feature>
<dbReference type="Pfam" id="PF02120">
    <property type="entry name" value="Flg_hook"/>
    <property type="match status" value="1"/>
</dbReference>
<dbReference type="PANTHER" id="PTHR37533:SF2">
    <property type="entry name" value="FLAGELLAR HOOK-LENGTH CONTROL PROTEIN"/>
    <property type="match status" value="1"/>
</dbReference>
<evidence type="ECO:0000256" key="3">
    <source>
        <dbReference type="ARBA" id="ARBA00022795"/>
    </source>
</evidence>
<keyword evidence="3" id="KW-1005">Bacterial flagellum biogenesis</keyword>
<name>A0A3B0ZC19_9ZZZZ</name>
<evidence type="ECO:0000259" key="5">
    <source>
        <dbReference type="Pfam" id="PF02120"/>
    </source>
</evidence>
<dbReference type="CDD" id="cd17470">
    <property type="entry name" value="T3SS_Flik_C"/>
    <property type="match status" value="1"/>
</dbReference>
<dbReference type="GO" id="GO:0044780">
    <property type="term" value="P:bacterial-type flagellum assembly"/>
    <property type="evidence" value="ECO:0007669"/>
    <property type="project" value="InterPro"/>
</dbReference>
<evidence type="ECO:0000256" key="1">
    <source>
        <dbReference type="ARBA" id="ARBA00003944"/>
    </source>
</evidence>
<dbReference type="EMBL" id="UOFM01000252">
    <property type="protein sequence ID" value="VAW78266.1"/>
    <property type="molecule type" value="Genomic_DNA"/>
</dbReference>
<dbReference type="GO" id="GO:0009424">
    <property type="term" value="C:bacterial-type flagellum hook"/>
    <property type="evidence" value="ECO:0007669"/>
    <property type="project" value="InterPro"/>
</dbReference>
<evidence type="ECO:0000256" key="2">
    <source>
        <dbReference type="ARBA" id="ARBA00009149"/>
    </source>
</evidence>
<dbReference type="InterPro" id="IPR052563">
    <property type="entry name" value="FliK"/>
</dbReference>
<evidence type="ECO:0000256" key="4">
    <source>
        <dbReference type="SAM" id="MobiDB-lite"/>
    </source>
</evidence>
<accession>A0A3B0ZC19</accession>
<comment type="similarity">
    <text evidence="2">Belongs to the FliK family.</text>
</comment>
<reference evidence="6" key="1">
    <citation type="submission" date="2018-06" db="EMBL/GenBank/DDBJ databases">
        <authorList>
            <person name="Zhirakovskaya E."/>
        </authorList>
    </citation>
    <scope>NUCLEOTIDE SEQUENCE</scope>
</reference>
<gene>
    <name evidence="6" type="ORF">MNBD_GAMMA14-431</name>
</gene>
<dbReference type="InterPro" id="IPR001635">
    <property type="entry name" value="Flag_hook_Flik"/>
</dbReference>
<proteinExistence type="inferred from homology"/>
<feature type="domain" description="Flagellar hook-length control protein-like C-terminal" evidence="5">
    <location>
        <begin position="288"/>
        <end position="368"/>
    </location>
</feature>
<dbReference type="PANTHER" id="PTHR37533">
    <property type="entry name" value="FLAGELLAR HOOK-LENGTH CONTROL PROTEIN"/>
    <property type="match status" value="1"/>
</dbReference>
<dbReference type="AlphaFoldDB" id="A0A3B0ZC19"/>
<organism evidence="6">
    <name type="scientific">hydrothermal vent metagenome</name>
    <dbReference type="NCBI Taxonomy" id="652676"/>
    <lineage>
        <taxon>unclassified sequences</taxon>
        <taxon>metagenomes</taxon>
        <taxon>ecological metagenomes</taxon>
    </lineage>
</organism>
<comment type="function">
    <text evidence="1">Controls the length of the flagellar hook.</text>
</comment>
<evidence type="ECO:0000313" key="6">
    <source>
        <dbReference type="EMBL" id="VAW78266.1"/>
    </source>
</evidence>
<dbReference type="InterPro" id="IPR021136">
    <property type="entry name" value="Flagellar_hook_control-like_C"/>
</dbReference>